<keyword evidence="1" id="KW-0479">Metal-binding</keyword>
<gene>
    <name evidence="5" type="ORF">ONB1V03_LOCUS18268</name>
</gene>
<evidence type="ECO:0000256" key="1">
    <source>
        <dbReference type="ARBA" id="ARBA00022723"/>
    </source>
</evidence>
<reference evidence="5" key="1">
    <citation type="submission" date="2020-11" db="EMBL/GenBank/DDBJ databases">
        <authorList>
            <person name="Tran Van P."/>
        </authorList>
    </citation>
    <scope>NUCLEOTIDE SEQUENCE</scope>
</reference>
<dbReference type="PANTHER" id="PTHR23092:SF15">
    <property type="entry name" value="INACTIVE NON-CANONICAL POLY(A) RNA POLYMERASE PROTEIN TRF4-2-RELATED"/>
    <property type="match status" value="1"/>
</dbReference>
<dbReference type="Proteomes" id="UP000728032">
    <property type="component" value="Unassembled WGS sequence"/>
</dbReference>
<dbReference type="SUPFAM" id="SSF81301">
    <property type="entry name" value="Nucleotidyltransferase"/>
    <property type="match status" value="1"/>
</dbReference>
<dbReference type="InterPro" id="IPR043519">
    <property type="entry name" value="NT_sf"/>
</dbReference>
<evidence type="ECO:0000313" key="5">
    <source>
        <dbReference type="EMBL" id="CAD7661708.1"/>
    </source>
</evidence>
<protein>
    <recommendedName>
        <fullName evidence="4">PAP-associated domain-containing protein</fullName>
    </recommendedName>
</protein>
<proteinExistence type="predicted"/>
<evidence type="ECO:0000256" key="2">
    <source>
        <dbReference type="ARBA" id="ARBA00022842"/>
    </source>
</evidence>
<feature type="domain" description="PAP-associated" evidence="4">
    <location>
        <begin position="106"/>
        <end position="173"/>
    </location>
</feature>
<name>A0A7R9MK49_9ACAR</name>
<accession>A0A7R9MK49</accession>
<evidence type="ECO:0000256" key="3">
    <source>
        <dbReference type="SAM" id="MobiDB-lite"/>
    </source>
</evidence>
<keyword evidence="6" id="KW-1185">Reference proteome</keyword>
<dbReference type="SUPFAM" id="SSF81631">
    <property type="entry name" value="PAP/OAS1 substrate-binding domain"/>
    <property type="match status" value="1"/>
</dbReference>
<dbReference type="GO" id="GO:0046872">
    <property type="term" value="F:metal ion binding"/>
    <property type="evidence" value="ECO:0007669"/>
    <property type="project" value="UniProtKB-KW"/>
</dbReference>
<evidence type="ECO:0000313" key="6">
    <source>
        <dbReference type="Proteomes" id="UP000728032"/>
    </source>
</evidence>
<evidence type="ECO:0000259" key="4">
    <source>
        <dbReference type="Pfam" id="PF03828"/>
    </source>
</evidence>
<dbReference type="GO" id="GO:0031123">
    <property type="term" value="P:RNA 3'-end processing"/>
    <property type="evidence" value="ECO:0007669"/>
    <property type="project" value="TreeGrafter"/>
</dbReference>
<feature type="region of interest" description="Disordered" evidence="3">
    <location>
        <begin position="237"/>
        <end position="290"/>
    </location>
</feature>
<dbReference type="OrthoDB" id="273917at2759"/>
<dbReference type="AlphaFoldDB" id="A0A7R9MK49"/>
<dbReference type="GO" id="GO:0005730">
    <property type="term" value="C:nucleolus"/>
    <property type="evidence" value="ECO:0007669"/>
    <property type="project" value="TreeGrafter"/>
</dbReference>
<dbReference type="InterPro" id="IPR045862">
    <property type="entry name" value="Trf4-like"/>
</dbReference>
<organism evidence="5">
    <name type="scientific">Oppiella nova</name>
    <dbReference type="NCBI Taxonomy" id="334625"/>
    <lineage>
        <taxon>Eukaryota</taxon>
        <taxon>Metazoa</taxon>
        <taxon>Ecdysozoa</taxon>
        <taxon>Arthropoda</taxon>
        <taxon>Chelicerata</taxon>
        <taxon>Arachnida</taxon>
        <taxon>Acari</taxon>
        <taxon>Acariformes</taxon>
        <taxon>Sarcoptiformes</taxon>
        <taxon>Oribatida</taxon>
        <taxon>Brachypylina</taxon>
        <taxon>Oppioidea</taxon>
        <taxon>Oppiidae</taxon>
        <taxon>Oppiella</taxon>
    </lineage>
</organism>
<keyword evidence="2" id="KW-0460">Magnesium</keyword>
<dbReference type="GO" id="GO:0043634">
    <property type="term" value="P:polyadenylation-dependent ncRNA catabolic process"/>
    <property type="evidence" value="ECO:0007669"/>
    <property type="project" value="TreeGrafter"/>
</dbReference>
<dbReference type="GO" id="GO:0003729">
    <property type="term" value="F:mRNA binding"/>
    <property type="evidence" value="ECO:0007669"/>
    <property type="project" value="TreeGrafter"/>
</dbReference>
<dbReference type="GO" id="GO:0031499">
    <property type="term" value="C:TRAMP complex"/>
    <property type="evidence" value="ECO:0007669"/>
    <property type="project" value="TreeGrafter"/>
</dbReference>
<dbReference type="InterPro" id="IPR002058">
    <property type="entry name" value="PAP_assoc"/>
</dbReference>
<feature type="compositionally biased region" description="Low complexity" evidence="3">
    <location>
        <begin position="260"/>
        <end position="285"/>
    </location>
</feature>
<dbReference type="GO" id="GO:1990817">
    <property type="term" value="F:poly(A) RNA polymerase activity"/>
    <property type="evidence" value="ECO:0007669"/>
    <property type="project" value="InterPro"/>
</dbReference>
<feature type="non-terminal residue" evidence="5">
    <location>
        <position position="361"/>
    </location>
</feature>
<dbReference type="Gene3D" id="1.10.1410.10">
    <property type="match status" value="1"/>
</dbReference>
<dbReference type="Pfam" id="PF03828">
    <property type="entry name" value="PAP_assoc"/>
    <property type="match status" value="1"/>
</dbReference>
<dbReference type="PANTHER" id="PTHR23092">
    <property type="entry name" value="POLY(A) RNA POLYMERASE"/>
    <property type="match status" value="1"/>
</dbReference>
<dbReference type="EMBL" id="CAJPVJ010024695">
    <property type="protein sequence ID" value="CAG2178844.1"/>
    <property type="molecule type" value="Genomic_DNA"/>
</dbReference>
<sequence>MNRYCYPQDIQVLDRAAIPIIKMTDSWSGIRINISFNLKQVFKSVDLVVKYMKAMPAVKKLLFIIKQFLLQRDLNEVFKGGLSSYSLVLMVVHFFHSHSGAKEETNLGRLLLQFLELYGLKLNYEEVGLRVRDGTYVSKAELLKTMEIPNGETIGYNNYKPSLLCIEDPLNAYNNVSRNSYAVHKVRDAFAYAFHTLYTAVGPNRAVVDTNDSLLGRIIRVTDAVVDQRNTRSLHYNPYQRTKCGPNCKQGNWRRPRQYSNYSNNSSSGYSSNTDSNGTERANYGNREHGYHNHYNHNYHNHWNNGYNNGYNKRNKYYNNNYNNGANYDHQGRRNYYSFNNNNHRYNRIDNQDTIGLITKF</sequence>
<dbReference type="EMBL" id="OC939520">
    <property type="protein sequence ID" value="CAD7661708.1"/>
    <property type="molecule type" value="Genomic_DNA"/>
</dbReference>